<evidence type="ECO:0000256" key="4">
    <source>
        <dbReference type="SAM" id="MobiDB-lite"/>
    </source>
</evidence>
<dbReference type="PROSITE" id="PS50203">
    <property type="entry name" value="CALPAIN_CAT"/>
    <property type="match status" value="1"/>
</dbReference>
<evidence type="ECO:0000313" key="6">
    <source>
        <dbReference type="EMBL" id="PLB51215.1"/>
    </source>
</evidence>
<proteinExistence type="inferred from homology"/>
<organism evidence="6 7">
    <name type="scientific">Aspergillus steynii IBT 23096</name>
    <dbReference type="NCBI Taxonomy" id="1392250"/>
    <lineage>
        <taxon>Eukaryota</taxon>
        <taxon>Fungi</taxon>
        <taxon>Dikarya</taxon>
        <taxon>Ascomycota</taxon>
        <taxon>Pezizomycotina</taxon>
        <taxon>Eurotiomycetes</taxon>
        <taxon>Eurotiomycetidae</taxon>
        <taxon>Eurotiales</taxon>
        <taxon>Aspergillaceae</taxon>
        <taxon>Aspergillus</taxon>
        <taxon>Aspergillus subgen. Circumdati</taxon>
    </lineage>
</organism>
<keyword evidence="3" id="KW-0788">Thiol protease</keyword>
<dbReference type="PROSITE" id="PS00139">
    <property type="entry name" value="THIOL_PROTEASE_CYS"/>
    <property type="match status" value="1"/>
</dbReference>
<feature type="region of interest" description="Disordered" evidence="4">
    <location>
        <begin position="583"/>
        <end position="695"/>
    </location>
</feature>
<dbReference type="InterPro" id="IPR022684">
    <property type="entry name" value="Calpain_cysteine_protease"/>
</dbReference>
<dbReference type="SUPFAM" id="SSF54001">
    <property type="entry name" value="Cysteine proteinases"/>
    <property type="match status" value="1"/>
</dbReference>
<evidence type="ECO:0000313" key="7">
    <source>
        <dbReference type="Proteomes" id="UP000234275"/>
    </source>
</evidence>
<dbReference type="OrthoDB" id="424753at2759"/>
<keyword evidence="7" id="KW-1185">Reference proteome</keyword>
<dbReference type="PANTHER" id="PTHR10183:SF425">
    <property type="entry name" value="CALPAIN-5"/>
    <property type="match status" value="1"/>
</dbReference>
<dbReference type="STRING" id="1392250.A0A2I2GEA1"/>
<feature type="active site" evidence="2 3">
    <location>
        <position position="346"/>
    </location>
</feature>
<dbReference type="AlphaFoldDB" id="A0A2I2GEA1"/>
<feature type="compositionally biased region" description="Basic and acidic residues" evidence="4">
    <location>
        <begin position="655"/>
        <end position="681"/>
    </location>
</feature>
<dbReference type="EMBL" id="MSFO01000003">
    <property type="protein sequence ID" value="PLB51215.1"/>
    <property type="molecule type" value="Genomic_DNA"/>
</dbReference>
<evidence type="ECO:0000256" key="2">
    <source>
        <dbReference type="PIRSR" id="PIRSR622684-1"/>
    </source>
</evidence>
<comment type="similarity">
    <text evidence="1">Belongs to the peptidase C2 family.</text>
</comment>
<evidence type="ECO:0000256" key="3">
    <source>
        <dbReference type="PROSITE-ProRule" id="PRU00239"/>
    </source>
</evidence>
<dbReference type="SMART" id="SM00230">
    <property type="entry name" value="CysPc"/>
    <property type="match status" value="1"/>
</dbReference>
<name>A0A2I2GEA1_9EURO</name>
<dbReference type="RefSeq" id="XP_024706517.1">
    <property type="nucleotide sequence ID" value="XM_024853177.1"/>
</dbReference>
<dbReference type="GeneID" id="36560875"/>
<gene>
    <name evidence="6" type="ORF">P170DRAFT_474761</name>
</gene>
<feature type="region of interest" description="Disordered" evidence="4">
    <location>
        <begin position="115"/>
        <end position="137"/>
    </location>
</feature>
<dbReference type="Pfam" id="PF00648">
    <property type="entry name" value="Peptidase_C2"/>
    <property type="match status" value="1"/>
</dbReference>
<evidence type="ECO:0000256" key="1">
    <source>
        <dbReference type="ARBA" id="ARBA00007623"/>
    </source>
</evidence>
<feature type="compositionally biased region" description="Basic and acidic residues" evidence="4">
    <location>
        <begin position="626"/>
        <end position="635"/>
    </location>
</feature>
<sequence>MSPEADKDPKKSPQEHINDFWTKFITKTPSKVTRIFPIDLHADILPPAEEEPVLSSRNVAEGYEATAEKCRQRIRRIVRDCNRTNEKFVDPDFDLETDRYLNLWNCLRGLARNEDTKPADENESVDEEEEGSGFPGSVHRVDWIFERPEFTIDGYSSTDIKQGANGDCWWLAAVATICNRRDLMDRLCVAQDPECGVYGFVFYRDGEWVSTVIDDNLYLTNEDFDFNGDWHGSVGKKAREHRRNHQTGSEALYFAKCSHQNETWLPLLEKAYAKIHGDYDALWGGWSGEAVEDMTGGVTTTIATNRILKKSMLWKELVDPEGGFVFAASALAAGRDSARGGLAMGHAYSIIRATEQQDEDGNPVRLVLIRNPWGERNEKGTGEWNGPWSDGSREWTPYWLEKLQHKFGDDGIFWITYEDMLSTFAFLHRTRIFDKKWTIVQRWTSVSVPWVTGFLQTKFDVDVKKAGPVVFVLSQIDKRYFRALEGQYEFALHFILREKNAKPGEHLGLVRPVHSWEDRSISAEFELEPGRYEVVPKIIATRDPKKKMVEDVVKAQVEKNSQKLRQIGLNYDLANSKHELKGQMEAKADKENKEQKVEQEKKHDEDGSQIEKLEKGDLASSTDQDVNGKEAHDADGQIVGQVDALTLHGTSDVEQNDREDKKDDDKGKENNKEEEHAKDETQAPETDDNGPGPWNAVCVIGLRVYTQDPEVTIELEKAKDSNVV</sequence>
<dbReference type="GO" id="GO:0004198">
    <property type="term" value="F:calcium-dependent cysteine-type endopeptidase activity"/>
    <property type="evidence" value="ECO:0007669"/>
    <property type="project" value="InterPro"/>
</dbReference>
<dbReference type="InterPro" id="IPR000169">
    <property type="entry name" value="Pept_cys_AS"/>
</dbReference>
<dbReference type="Proteomes" id="UP000234275">
    <property type="component" value="Unassembled WGS sequence"/>
</dbReference>
<reference evidence="6 7" key="1">
    <citation type="submission" date="2016-12" db="EMBL/GenBank/DDBJ databases">
        <title>The genomes of Aspergillus section Nigri reveals drivers in fungal speciation.</title>
        <authorList>
            <consortium name="DOE Joint Genome Institute"/>
            <person name="Vesth T.C."/>
            <person name="Nybo J."/>
            <person name="Theobald S."/>
            <person name="Brandl J."/>
            <person name="Frisvad J.C."/>
            <person name="Nielsen K.F."/>
            <person name="Lyhne E.K."/>
            <person name="Kogle M.E."/>
            <person name="Kuo A."/>
            <person name="Riley R."/>
            <person name="Clum A."/>
            <person name="Nolan M."/>
            <person name="Lipzen A."/>
            <person name="Salamov A."/>
            <person name="Henrissat B."/>
            <person name="Wiebenga A."/>
            <person name="De Vries R.P."/>
            <person name="Grigoriev I.V."/>
            <person name="Mortensen U.H."/>
            <person name="Andersen M.R."/>
            <person name="Baker S.E."/>
        </authorList>
    </citation>
    <scope>NUCLEOTIDE SEQUENCE [LARGE SCALE GENOMIC DNA]</scope>
    <source>
        <strain evidence="6 7">IBT 23096</strain>
    </source>
</reference>
<keyword evidence="3" id="KW-0378">Hydrolase</keyword>
<dbReference type="InterPro" id="IPR038765">
    <property type="entry name" value="Papain-like_cys_pep_sf"/>
</dbReference>
<dbReference type="InterPro" id="IPR001300">
    <property type="entry name" value="Peptidase_C2_calpain_cat"/>
</dbReference>
<accession>A0A2I2GEA1</accession>
<feature type="domain" description="Calpain catalytic" evidence="5">
    <location>
        <begin position="140"/>
        <end position="433"/>
    </location>
</feature>
<feature type="active site" evidence="2 3">
    <location>
        <position position="371"/>
    </location>
</feature>
<feature type="compositionally biased region" description="Acidic residues" evidence="4">
    <location>
        <begin position="121"/>
        <end position="131"/>
    </location>
</feature>
<dbReference type="VEuPathDB" id="FungiDB:P170DRAFT_474761"/>
<keyword evidence="3" id="KW-0645">Protease</keyword>
<dbReference type="PANTHER" id="PTHR10183">
    <property type="entry name" value="CALPAIN"/>
    <property type="match status" value="1"/>
</dbReference>
<comment type="caution">
    <text evidence="6">The sequence shown here is derived from an EMBL/GenBank/DDBJ whole genome shotgun (WGS) entry which is preliminary data.</text>
</comment>
<feature type="active site" evidence="2 3">
    <location>
        <position position="168"/>
    </location>
</feature>
<dbReference type="GO" id="GO:0006508">
    <property type="term" value="P:proteolysis"/>
    <property type="evidence" value="ECO:0007669"/>
    <property type="project" value="UniProtKB-KW"/>
</dbReference>
<protein>
    <submittedName>
        <fullName evidence="6">Cysteine proteinase</fullName>
    </submittedName>
</protein>
<evidence type="ECO:0000259" key="5">
    <source>
        <dbReference type="PROSITE" id="PS50203"/>
    </source>
</evidence>
<feature type="compositionally biased region" description="Basic and acidic residues" evidence="4">
    <location>
        <begin position="583"/>
        <end position="617"/>
    </location>
</feature>
<dbReference type="CDD" id="cd00044">
    <property type="entry name" value="CysPc"/>
    <property type="match status" value="1"/>
</dbReference>
<dbReference type="Gene3D" id="3.90.70.10">
    <property type="entry name" value="Cysteine proteinases"/>
    <property type="match status" value="1"/>
</dbReference>